<keyword evidence="4" id="KW-1185">Reference proteome</keyword>
<dbReference type="GO" id="GO:0060070">
    <property type="term" value="P:canonical Wnt signaling pathway"/>
    <property type="evidence" value="ECO:0007669"/>
    <property type="project" value="TreeGrafter"/>
</dbReference>
<feature type="region of interest" description="Disordered" evidence="1">
    <location>
        <begin position="540"/>
        <end position="563"/>
    </location>
</feature>
<dbReference type="InterPro" id="IPR011042">
    <property type="entry name" value="6-blade_b-propeller_TolB-like"/>
</dbReference>
<dbReference type="Gene3D" id="2.120.10.30">
    <property type="entry name" value="TolB, C-terminal domain"/>
    <property type="match status" value="2"/>
</dbReference>
<evidence type="ECO:0000256" key="1">
    <source>
        <dbReference type="SAM" id="MobiDB-lite"/>
    </source>
</evidence>
<dbReference type="PANTHER" id="PTHR46513">
    <property type="entry name" value="VITELLOGENIN RECEPTOR-LIKE PROTEIN-RELATED-RELATED"/>
    <property type="match status" value="1"/>
</dbReference>
<dbReference type="EMBL" id="CAAALY010000300">
    <property type="protein sequence ID" value="VEL06720.1"/>
    <property type="molecule type" value="Genomic_DNA"/>
</dbReference>
<organism evidence="3 4">
    <name type="scientific">Protopolystoma xenopodis</name>
    <dbReference type="NCBI Taxonomy" id="117903"/>
    <lineage>
        <taxon>Eukaryota</taxon>
        <taxon>Metazoa</taxon>
        <taxon>Spiralia</taxon>
        <taxon>Lophotrochozoa</taxon>
        <taxon>Platyhelminthes</taxon>
        <taxon>Monogenea</taxon>
        <taxon>Polyopisthocotylea</taxon>
        <taxon>Polystomatidea</taxon>
        <taxon>Polystomatidae</taxon>
        <taxon>Protopolystoma</taxon>
    </lineage>
</organism>
<protein>
    <submittedName>
        <fullName evidence="3">Uncharacterized protein</fullName>
    </submittedName>
</protein>
<dbReference type="Gene3D" id="2.10.25.10">
    <property type="entry name" value="Laminin"/>
    <property type="match status" value="1"/>
</dbReference>
<reference evidence="3" key="1">
    <citation type="submission" date="2018-11" db="EMBL/GenBank/DDBJ databases">
        <authorList>
            <consortium name="Pathogen Informatics"/>
        </authorList>
    </citation>
    <scope>NUCLEOTIDE SEQUENCE</scope>
</reference>
<keyword evidence="2" id="KW-0812">Transmembrane</keyword>
<comment type="caution">
    <text evidence="3">The sequence shown here is derived from an EMBL/GenBank/DDBJ whole genome shotgun (WGS) entry which is preliminary data.</text>
</comment>
<proteinExistence type="predicted"/>
<dbReference type="AlphaFoldDB" id="A0A448WA80"/>
<dbReference type="GO" id="GO:0005886">
    <property type="term" value="C:plasma membrane"/>
    <property type="evidence" value="ECO:0007669"/>
    <property type="project" value="TreeGrafter"/>
</dbReference>
<feature type="region of interest" description="Disordered" evidence="1">
    <location>
        <begin position="446"/>
        <end position="468"/>
    </location>
</feature>
<dbReference type="SUPFAM" id="SSF63825">
    <property type="entry name" value="YWTD domain"/>
    <property type="match status" value="1"/>
</dbReference>
<feature type="compositionally biased region" description="Basic and acidic residues" evidence="1">
    <location>
        <begin position="550"/>
        <end position="562"/>
    </location>
</feature>
<dbReference type="PANTHER" id="PTHR46513:SF13">
    <property type="entry name" value="EGF-LIKE DOMAIN-CONTAINING PROTEIN"/>
    <property type="match status" value="1"/>
</dbReference>
<evidence type="ECO:0000313" key="4">
    <source>
        <dbReference type="Proteomes" id="UP000784294"/>
    </source>
</evidence>
<dbReference type="SMART" id="SM00135">
    <property type="entry name" value="LY"/>
    <property type="match status" value="3"/>
</dbReference>
<feature type="compositionally biased region" description="Low complexity" evidence="1">
    <location>
        <begin position="446"/>
        <end position="463"/>
    </location>
</feature>
<dbReference type="Proteomes" id="UP000784294">
    <property type="component" value="Unassembled WGS sequence"/>
</dbReference>
<dbReference type="InterPro" id="IPR050778">
    <property type="entry name" value="Cueball_EGF_LRP_Nidogen"/>
</dbReference>
<accession>A0A448WA80</accession>
<dbReference type="OrthoDB" id="21182at2759"/>
<sequence>MLVMLITPGIPLGLVVDPRRGLLFWSEWSGEKRSVGAKANTIANDDSLSPRILCSGLDGSDRRVLVDSSTKLVYSPHPPSHASASPAASLAPTPFYTGGKKFRRIWRSKRSMERKFHSDSKADVFVSGQQVRNEQRSIRASTNALRFRRSITPLEQHLVAPSGLALDSVDGRLFFADFQLGLIGSLDPMETRPQVHVVLASTAFRPYSLAVFEDRVYWSDWRKRAVLSANKWNGKDAGSAIHTWQIVPGSTPSLHSTLGGDEKRESVTSRLQASLPKALRMLHSLAQPHDDRAKQWCRPPQSASPLLAPLLSTTEEQLCSHLCLPRGLRPGRPVSVGEEFTWGVELTPRHSCACPDLLHLAKDGRTCLTAEGIPAVSGPFDTPVHLRRQIMLVTACLFVSLVLGVCLSLLLAHRHRIRCSRACICGETAVWQMRHCDSVYHLSGTSLSPQSPQQPHQPRSQASLHTSHSGGDGFHNLDYTAFCLFLSNSAKSNKLSSACPCRQRTPIHADTASSTAWTSCLTYRKGRRVLRQFSRLGAASGDKSNQYTGEKGEMEEKRRDSSDSLSIAVSGICSPPNVLQEGKFYDNRDLQAVGLLASESYQENGQKIEARLERSDEPDEGFVSSFQLHEPIFTDKLVFPLRQLESGNRRHSLTSLAEQIAWAPGLDSRCVETRPDLICSTDLLRRHVHDQLQPTGNHNFCHQSYGAKASDLLPAASLPLNLSAPLPLLTQPPPVSRHSEQGGLTFSDHSSQVEITRVCPVRQVLSCPPSPRVACKYMCYPSHLGVAMSSITPLRSFSNTIERPARSVLFGGPVASLGIGSEVVTISSSPTPTIPIAPTFRLNRTMAKVSINLDLHPDPRSKTSSLGSLTSKVRESLGAMWRPLLRVGQSAPPSSFLSTAFSIWNSNATSHANKSEVNTILPVSVLRNQNSPPVMLSDSSPKVSSLIDSQLAQTNLELGFSFSSFGIPNISP</sequence>
<dbReference type="InterPro" id="IPR000033">
    <property type="entry name" value="LDLR_classB_rpt"/>
</dbReference>
<keyword evidence="2" id="KW-0472">Membrane</keyword>
<keyword evidence="2" id="KW-1133">Transmembrane helix</keyword>
<name>A0A448WA80_9PLAT</name>
<evidence type="ECO:0000256" key="2">
    <source>
        <dbReference type="SAM" id="Phobius"/>
    </source>
</evidence>
<gene>
    <name evidence="3" type="ORF">PXEA_LOCUS160</name>
</gene>
<feature type="transmembrane region" description="Helical" evidence="2">
    <location>
        <begin position="390"/>
        <end position="412"/>
    </location>
</feature>
<dbReference type="GO" id="GO:0017147">
    <property type="term" value="F:Wnt-protein binding"/>
    <property type="evidence" value="ECO:0007669"/>
    <property type="project" value="TreeGrafter"/>
</dbReference>
<dbReference type="GO" id="GO:0042813">
    <property type="term" value="F:Wnt receptor activity"/>
    <property type="evidence" value="ECO:0007669"/>
    <property type="project" value="TreeGrafter"/>
</dbReference>
<evidence type="ECO:0000313" key="3">
    <source>
        <dbReference type="EMBL" id="VEL06720.1"/>
    </source>
</evidence>